<dbReference type="InterPro" id="IPR008928">
    <property type="entry name" value="6-hairpin_glycosidase_sf"/>
</dbReference>
<dbReference type="PANTHER" id="PTHR10412">
    <property type="entry name" value="MANNOSYL-OLIGOSACCHARIDE GLUCOSIDASE"/>
    <property type="match status" value="1"/>
</dbReference>
<evidence type="ECO:0000256" key="7">
    <source>
        <dbReference type="ARBA" id="ARBA00022989"/>
    </source>
</evidence>
<organism evidence="20 21">
    <name type="scientific">Aspergillus arachidicola</name>
    <dbReference type="NCBI Taxonomy" id="656916"/>
    <lineage>
        <taxon>Eukaryota</taxon>
        <taxon>Fungi</taxon>
        <taxon>Dikarya</taxon>
        <taxon>Ascomycota</taxon>
        <taxon>Pezizomycotina</taxon>
        <taxon>Eurotiomycetes</taxon>
        <taxon>Eurotiomycetidae</taxon>
        <taxon>Eurotiales</taxon>
        <taxon>Aspergillaceae</taxon>
        <taxon>Aspergillus</taxon>
        <taxon>Aspergillus subgen. Circumdati</taxon>
    </lineage>
</organism>
<dbReference type="InterPro" id="IPR031631">
    <property type="entry name" value="Glyco_hydro_63N"/>
</dbReference>
<feature type="region of interest" description="Disordered" evidence="15">
    <location>
        <begin position="195"/>
        <end position="214"/>
    </location>
</feature>
<evidence type="ECO:0000256" key="1">
    <source>
        <dbReference type="ARBA" id="ARBA00004648"/>
    </source>
</evidence>
<dbReference type="GO" id="GO:0009311">
    <property type="term" value="P:oligosaccharide metabolic process"/>
    <property type="evidence" value="ECO:0007669"/>
    <property type="project" value="UniProtKB-UniRule"/>
</dbReference>
<evidence type="ECO:0000256" key="6">
    <source>
        <dbReference type="ARBA" id="ARBA00022968"/>
    </source>
</evidence>
<sequence>MMGDEMDRAMIEDTVLAQEIEGTGGAIGVGLGIAGTVIGIATGETEREALAATDTMISEPNGAADSRTPNRYKDEMDMDIDDAGGDDVEEMMRRSMGFTKFRSTKNTKVPGNDVYGVQKEKKTEYRQYMNRIEATEIAGGASGKAGGLLALWAYPSNIVPLSYKLHAELAKEHNGKEKWGYREVNCGQLIARGRPLSEKRKTGEGEGGSSVSLQKRSAAALSKLKTARVPGDLDWLEPEGVRGYERMSDPGETAQVHPYLFTTSIAKLAEEKGAKITLGSVTSIDYSGDSVTSVTYTSKENGESQTIPATDVVIAAGPWTRSVLPDAPVSATRAHSVVIRPTRPVSGYTLFTNIEIPANFDPSKSSRPTVASPEIYARPDDTVYCCGEGDHTVPLPKTTADVEVDQERCQDIINQVGSVSDELRDGQVCARQACYLPNVTAARGGPLIGHAGTKGLYLAAGHTCWGIQNAPGTGKLITKEAARANNQSLLWGPYKPNLYFGIRPRIPNSLSAGLMWAKVDDYATAQSNFRHTCEQNEGMAGYGWDEYDIRKGGRQTIHDAGNSLDLTIDFIKVPGGQHGGSWAARVKGVPRDDAPPDQPTTVVFYSALEGLGNLGLHTKSDDSRGFEGDVKLAGYTSDLGDFTIDVTEGPKTNEYPEHEHPSYEDKPLDRTLVSSLTIPPEHAWQTKMILFSQMKEGVSETIEKYGAENPPPPSQVFTIKNTPGDGNVQLVQKVFKGAFEFDILFSSGSSPEPVTSDLLTQEITSASTAFAERFDKILPPQSPFNSDKYSEFSKSMLSNLIGGIGYFHGTDIVDRSAAPEYDEENEGFWEETAEARARAQPVLEGPKDLFTCVPSRPFFPRGFLWDEGFHLIPVVEWDTDLALEIVKSWLSLMDEDGWIAREQILGAEARSKVPPEFTVQYPHYANPPTLFIILEAFLDKLDANKNISVQQSPEDIAERLRSTYVQQPELGEAYIRSIYPLLKKHYSWYRNTQRGDIKSYDREAFSTKEAYRWRGRSVQHILTSGLDDYPRAQPPHPGELHVDLISWMGMMTRSLRRIAERLGESEDAEEFKYYETAIERNVDDLHWDEQAQTYCDATIDEYEESVHVCHKGYISIFPFLTGMVSPDSPRLKAILDLISDPEELWSDFGIRSLSKKDEFYGTAENYWRSPVWININYLVFKNLYDIATTPGPHQEQAREMYSKLRKNVVENVFKEWEKTGFAWEQYNPETGKGQRTQHFTGWTSMVVKMMSMPDLPATESKGHDEL</sequence>
<feature type="domain" description="Glycosyl hydrolase family 63 N-terminal" evidence="19">
    <location>
        <begin position="488"/>
        <end position="716"/>
    </location>
</feature>
<dbReference type="GO" id="GO:0004573">
    <property type="term" value="F:Glc3Man9GlcNAc2 oligosaccharide glucosidase activity"/>
    <property type="evidence" value="ECO:0007669"/>
    <property type="project" value="UniProtKB-UniRule"/>
</dbReference>
<gene>
    <name evidence="20" type="ORF">AARAC_000922</name>
</gene>
<feature type="domain" description="FAD dependent oxidoreductase" evidence="16">
    <location>
        <begin position="132"/>
        <end position="479"/>
    </location>
</feature>
<evidence type="ECO:0000313" key="20">
    <source>
        <dbReference type="EMBL" id="PIG87893.1"/>
    </source>
</evidence>
<keyword evidence="5 13" id="KW-0256">Endoplasmic reticulum</keyword>
<name>A0A2G7G4Z8_9EURO</name>
<evidence type="ECO:0000256" key="4">
    <source>
        <dbReference type="ARBA" id="ARBA00022801"/>
    </source>
</evidence>
<evidence type="ECO:0000256" key="5">
    <source>
        <dbReference type="ARBA" id="ARBA00022824"/>
    </source>
</evidence>
<dbReference type="Pfam" id="PF16923">
    <property type="entry name" value="Glyco_hydro_63N"/>
    <property type="match status" value="1"/>
</dbReference>
<dbReference type="FunFam" id="1.50.10.10:FF:000027">
    <property type="entry name" value="Probable mannosyl-oligosaccharide glucosidase"/>
    <property type="match status" value="1"/>
</dbReference>
<feature type="domain" description="U4/U6.U5 small nuclear ribonucleoprotein 27kDa protein" evidence="18">
    <location>
        <begin position="88"/>
        <end position="131"/>
    </location>
</feature>
<protein>
    <recommendedName>
        <fullName evidence="11 13">Mannosyl-oligosaccharide glucosidase</fullName>
        <ecNumber evidence="11 13">3.2.1.106</ecNumber>
    </recommendedName>
    <alternativeName>
        <fullName evidence="14">Glucosidase I</fullName>
    </alternativeName>
</protein>
<dbReference type="InterPro" id="IPR004888">
    <property type="entry name" value="Glycoside_hydrolase_63"/>
</dbReference>
<dbReference type="STRING" id="656916.A0A2G7G4Z8"/>
<evidence type="ECO:0000259" key="17">
    <source>
        <dbReference type="Pfam" id="PF03200"/>
    </source>
</evidence>
<dbReference type="Gene3D" id="1.50.10.10">
    <property type="match status" value="1"/>
</dbReference>
<keyword evidence="3" id="KW-0812">Transmembrane</keyword>
<dbReference type="GO" id="GO:0005789">
    <property type="term" value="C:endoplasmic reticulum membrane"/>
    <property type="evidence" value="ECO:0007669"/>
    <property type="project" value="UniProtKB-SubCell"/>
</dbReference>
<feature type="domain" description="Glycosyl hydrolase family 63 C-terminal" evidence="17">
    <location>
        <begin position="755"/>
        <end position="1252"/>
    </location>
</feature>
<keyword evidence="21" id="KW-1185">Reference proteome</keyword>
<dbReference type="Gene3D" id="3.30.9.10">
    <property type="entry name" value="D-Amino Acid Oxidase, subunit A, domain 2"/>
    <property type="match status" value="1"/>
</dbReference>
<evidence type="ECO:0000256" key="12">
    <source>
        <dbReference type="ARBA" id="ARBA00052431"/>
    </source>
</evidence>
<dbReference type="Pfam" id="PF03200">
    <property type="entry name" value="Glyco_hydro_63"/>
    <property type="match status" value="1"/>
</dbReference>
<dbReference type="InterPro" id="IPR012341">
    <property type="entry name" value="6hp_glycosidase-like_sf"/>
</dbReference>
<dbReference type="Gene3D" id="2.70.98.110">
    <property type="entry name" value="Glycosyl hydrolase family 63, N-terminal domain"/>
    <property type="match status" value="1"/>
</dbReference>
<dbReference type="GO" id="GO:0008380">
    <property type="term" value="P:RNA splicing"/>
    <property type="evidence" value="ECO:0007669"/>
    <property type="project" value="InterPro"/>
</dbReference>
<feature type="region of interest" description="Disordered" evidence="15">
    <location>
        <begin position="59"/>
        <end position="79"/>
    </location>
</feature>
<comment type="similarity">
    <text evidence="2 13">Belongs to the glycosyl hydrolase 63 family.</text>
</comment>
<keyword evidence="10 13" id="KW-0326">Glycosidase</keyword>
<dbReference type="FunFam" id="2.70.98.110:FF:000003">
    <property type="entry name" value="Probable mannosyl-oligosaccharide glucosidase"/>
    <property type="match status" value="1"/>
</dbReference>
<evidence type="ECO:0000256" key="9">
    <source>
        <dbReference type="ARBA" id="ARBA00023180"/>
    </source>
</evidence>
<dbReference type="InterPro" id="IPR006076">
    <property type="entry name" value="FAD-dep_OxRdtase"/>
</dbReference>
<dbReference type="PANTHER" id="PTHR10412:SF11">
    <property type="entry name" value="MANNOSYL-OLIGOSACCHARIDE GLUCOSIDASE"/>
    <property type="match status" value="1"/>
</dbReference>
<reference evidence="20 21" key="1">
    <citation type="submission" date="2017-05" db="EMBL/GenBank/DDBJ databases">
        <title>Genome sequence for an aflatoxigenic pathogen of Argentinian peanut, Aspergillus arachidicola.</title>
        <authorList>
            <person name="Moore G."/>
            <person name="Beltz S.B."/>
            <person name="Mack B.M."/>
        </authorList>
    </citation>
    <scope>NUCLEOTIDE SEQUENCE [LARGE SCALE GENOMIC DNA]</scope>
    <source>
        <strain evidence="20 21">CBS 117610</strain>
    </source>
</reference>
<keyword evidence="4 13" id="KW-0378">Hydrolase</keyword>
<dbReference type="InterPro" id="IPR038518">
    <property type="entry name" value="Glyco_hydro_63N_sf"/>
</dbReference>
<evidence type="ECO:0000256" key="11">
    <source>
        <dbReference type="ARBA" id="ARBA00038888"/>
    </source>
</evidence>
<evidence type="ECO:0000256" key="14">
    <source>
        <dbReference type="RuleBase" id="RU369107"/>
    </source>
</evidence>
<evidence type="ECO:0000259" key="16">
    <source>
        <dbReference type="Pfam" id="PF01266"/>
    </source>
</evidence>
<dbReference type="GO" id="GO:0006487">
    <property type="term" value="P:protein N-linked glycosylation"/>
    <property type="evidence" value="ECO:0007669"/>
    <property type="project" value="UniProtKB-UniRule"/>
</dbReference>
<proteinExistence type="inferred from homology"/>
<evidence type="ECO:0000256" key="13">
    <source>
        <dbReference type="RuleBase" id="RU368089"/>
    </source>
</evidence>
<dbReference type="Gene3D" id="3.50.50.60">
    <property type="entry name" value="FAD/NAD(P)-binding domain"/>
    <property type="match status" value="1"/>
</dbReference>
<keyword evidence="6" id="KW-0735">Signal-anchor</keyword>
<dbReference type="InterPro" id="IPR036188">
    <property type="entry name" value="FAD/NAD-bd_sf"/>
</dbReference>
<dbReference type="Pfam" id="PF01266">
    <property type="entry name" value="DAO"/>
    <property type="match status" value="1"/>
</dbReference>
<dbReference type="Proteomes" id="UP000231358">
    <property type="component" value="Unassembled WGS sequence"/>
</dbReference>
<feature type="compositionally biased region" description="Basic and acidic residues" evidence="15">
    <location>
        <begin position="195"/>
        <end position="204"/>
    </location>
</feature>
<dbReference type="SUPFAM" id="SSF51905">
    <property type="entry name" value="FAD/NAD(P)-binding domain"/>
    <property type="match status" value="1"/>
</dbReference>
<evidence type="ECO:0000256" key="2">
    <source>
        <dbReference type="ARBA" id="ARBA00010833"/>
    </source>
</evidence>
<dbReference type="InterPro" id="IPR013957">
    <property type="entry name" value="SNRNP27"/>
</dbReference>
<accession>A0A2G7G4Z8</accession>
<dbReference type="EC" id="3.2.1.106" evidence="11 13"/>
<keyword evidence="9 14" id="KW-0325">Glycoprotein</keyword>
<evidence type="ECO:0000313" key="21">
    <source>
        <dbReference type="Proteomes" id="UP000231358"/>
    </source>
</evidence>
<evidence type="ECO:0000259" key="18">
    <source>
        <dbReference type="Pfam" id="PF08648"/>
    </source>
</evidence>
<dbReference type="Pfam" id="PF08648">
    <property type="entry name" value="SNRNP27"/>
    <property type="match status" value="1"/>
</dbReference>
<dbReference type="SUPFAM" id="SSF48208">
    <property type="entry name" value="Six-hairpin glycosidases"/>
    <property type="match status" value="1"/>
</dbReference>
<keyword evidence="8" id="KW-0472">Membrane</keyword>
<dbReference type="AlphaFoldDB" id="A0A2G7G4Z8"/>
<comment type="caution">
    <text evidence="20">The sequence shown here is derived from an EMBL/GenBank/DDBJ whole genome shotgun (WGS) entry which is preliminary data.</text>
</comment>
<dbReference type="EMBL" id="NEXV01000122">
    <property type="protein sequence ID" value="PIG87893.1"/>
    <property type="molecule type" value="Genomic_DNA"/>
</dbReference>
<evidence type="ECO:0000259" key="19">
    <source>
        <dbReference type="Pfam" id="PF16923"/>
    </source>
</evidence>
<keyword evidence="7" id="KW-1133">Transmembrane helix</keyword>
<comment type="pathway">
    <text evidence="14">Glycan metabolism; N-glycan degradation.</text>
</comment>
<comment type="subcellular location">
    <subcellularLocation>
        <location evidence="1 13">Endoplasmic reticulum membrane</location>
        <topology evidence="1 13">Single-pass type II membrane protein</topology>
    </subcellularLocation>
</comment>
<evidence type="ECO:0000256" key="10">
    <source>
        <dbReference type="ARBA" id="ARBA00023295"/>
    </source>
</evidence>
<evidence type="ECO:0000256" key="3">
    <source>
        <dbReference type="ARBA" id="ARBA00022692"/>
    </source>
</evidence>
<dbReference type="InterPro" id="IPR031335">
    <property type="entry name" value="Glyco_hydro_63_C"/>
</dbReference>
<comment type="catalytic activity">
    <reaction evidence="12 13">
        <text>N(4)-(alpha-D-Glc-(1-&gt;2)-alpha-D-Glc-(1-&gt;3)-alpha-D-Glc-(1-&gt;3)-alpha-D-Man-(1-&gt;2)-alpha-D-Man-(1-&gt;2)-alpha-D-Man-(1-&gt;3)-[alpha-D-Man-(1-&gt;2)-alpha-D-Man-(1-&gt;3)-[alpha-D-Man-(1-&gt;2)-alpha-D-Man-(1-&gt;6)]-alpha-D-Man-(1-&gt;6)]-beta-D-Man-(1-&gt;4)-beta-D-GlcNAc-(1-&gt;4)-beta-D-GlcNAc)-L-asparaginyl-[protein] + H2O = N(4)-(alpha-D-Glc-(1-&gt;3)-alpha-D-Glc-(1-&gt;3)-alpha-D-Man-(1-&gt;2)-alpha-D-Man-(1-&gt;2)-alpha-D-Man-(1-&gt;3)-[alpha-D-Man-(1-&gt;2)-alpha-D-Man-(1-&gt;3)-[alpha-D-Man-(1-&gt;2)-alpha-D-Man-(1-&gt;6)]-alpha-D-Man-(1-&gt;6)]-beta-D-Man-(1-&gt;4)-beta-D-GlcNAc-(1-&gt;4)-beta-D-GlcNAc)-L-asparaginyl-[protein] + beta-D-glucose</text>
        <dbReference type="Rhea" id="RHEA:55988"/>
        <dbReference type="Rhea" id="RHEA-COMP:12806"/>
        <dbReference type="Rhea" id="RHEA-COMP:14355"/>
        <dbReference type="ChEBI" id="CHEBI:15377"/>
        <dbReference type="ChEBI" id="CHEBI:15903"/>
        <dbReference type="ChEBI" id="CHEBI:59082"/>
        <dbReference type="ChEBI" id="CHEBI:132537"/>
        <dbReference type="EC" id="3.2.1.106"/>
    </reaction>
</comment>
<evidence type="ECO:0000256" key="8">
    <source>
        <dbReference type="ARBA" id="ARBA00023136"/>
    </source>
</evidence>
<evidence type="ECO:0000256" key="15">
    <source>
        <dbReference type="SAM" id="MobiDB-lite"/>
    </source>
</evidence>
<comment type="function">
    <text evidence="13">Cleaves the distal alpha 1,2-linked glucose residue from the Glc(3)Man(9)GlcNAc(2) oligosaccharide precursor.</text>
</comment>